<dbReference type="GO" id="GO:0016787">
    <property type="term" value="F:hydrolase activity"/>
    <property type="evidence" value="ECO:0007669"/>
    <property type="project" value="UniProtKB-KW"/>
</dbReference>
<dbReference type="InterPro" id="IPR041373">
    <property type="entry name" value="RT_RNaseH"/>
</dbReference>
<dbReference type="GO" id="GO:0003676">
    <property type="term" value="F:nucleic acid binding"/>
    <property type="evidence" value="ECO:0007669"/>
    <property type="project" value="InterPro"/>
</dbReference>
<keyword evidence="8" id="KW-0862">Zinc</keyword>
<feature type="compositionally biased region" description="Basic residues" evidence="9">
    <location>
        <begin position="281"/>
        <end position="291"/>
    </location>
</feature>
<dbReference type="Pfam" id="PF00098">
    <property type="entry name" value="zf-CCHC"/>
    <property type="match status" value="1"/>
</dbReference>
<dbReference type="PROSITE" id="PS50878">
    <property type="entry name" value="RT_POL"/>
    <property type="match status" value="1"/>
</dbReference>
<evidence type="ECO:0000256" key="9">
    <source>
        <dbReference type="SAM" id="MobiDB-lite"/>
    </source>
</evidence>
<keyword evidence="8" id="KW-0863">Zinc-finger</keyword>
<feature type="region of interest" description="Disordered" evidence="9">
    <location>
        <begin position="262"/>
        <end position="310"/>
    </location>
</feature>
<proteinExistence type="predicted"/>
<dbReference type="InterPro" id="IPR043128">
    <property type="entry name" value="Rev_trsase/Diguanyl_cyclase"/>
</dbReference>
<dbReference type="Gene3D" id="2.40.70.10">
    <property type="entry name" value="Acid Proteases"/>
    <property type="match status" value="1"/>
</dbReference>
<dbReference type="Pfam" id="PF08284">
    <property type="entry name" value="RVP_2"/>
    <property type="match status" value="1"/>
</dbReference>
<evidence type="ECO:0000313" key="13">
    <source>
        <dbReference type="Proteomes" id="UP000743370"/>
    </source>
</evidence>
<evidence type="ECO:0000259" key="11">
    <source>
        <dbReference type="PROSITE" id="PS50878"/>
    </source>
</evidence>
<evidence type="ECO:0000259" key="10">
    <source>
        <dbReference type="PROSITE" id="PS50158"/>
    </source>
</evidence>
<dbReference type="Proteomes" id="UP000743370">
    <property type="component" value="Unassembled WGS sequence"/>
</dbReference>
<keyword evidence="3" id="KW-0548">Nucleotidyltransferase</keyword>
<dbReference type="GO" id="GO:0003964">
    <property type="term" value="F:RNA-directed DNA polymerase activity"/>
    <property type="evidence" value="ECO:0007669"/>
    <property type="project" value="UniProtKB-KW"/>
</dbReference>
<evidence type="ECO:0000256" key="6">
    <source>
        <dbReference type="ARBA" id="ARBA00022801"/>
    </source>
</evidence>
<dbReference type="Gene3D" id="4.10.60.10">
    <property type="entry name" value="Zinc finger, CCHC-type"/>
    <property type="match status" value="1"/>
</dbReference>
<dbReference type="SUPFAM" id="SSF50630">
    <property type="entry name" value="Acid proteases"/>
    <property type="match status" value="1"/>
</dbReference>
<keyword evidence="8" id="KW-0479">Metal-binding</keyword>
<dbReference type="EMBL" id="JABFOF010000001">
    <property type="protein sequence ID" value="KAG2407504.1"/>
    <property type="molecule type" value="Genomic_DNA"/>
</dbReference>
<keyword evidence="7 12" id="KW-0695">RNA-directed DNA polymerase</keyword>
<dbReference type="PANTHER" id="PTHR37984">
    <property type="entry name" value="PROTEIN CBG26694"/>
    <property type="match status" value="1"/>
</dbReference>
<dbReference type="PANTHER" id="PTHR37984:SF5">
    <property type="entry name" value="PROTEIN NYNRIN-LIKE"/>
    <property type="match status" value="1"/>
</dbReference>
<dbReference type="PROSITE" id="PS50158">
    <property type="entry name" value="ZF_CCHC"/>
    <property type="match status" value="1"/>
</dbReference>
<dbReference type="InterPro" id="IPR021109">
    <property type="entry name" value="Peptidase_aspartic_dom_sf"/>
</dbReference>
<dbReference type="SMART" id="SM00343">
    <property type="entry name" value="ZnF_C2HC"/>
    <property type="match status" value="2"/>
</dbReference>
<evidence type="ECO:0000256" key="2">
    <source>
        <dbReference type="ARBA" id="ARBA00022679"/>
    </source>
</evidence>
<accession>A0A8T0L6D0</accession>
<dbReference type="Pfam" id="PF03732">
    <property type="entry name" value="Retrotrans_gag"/>
    <property type="match status" value="1"/>
</dbReference>
<evidence type="ECO:0000256" key="1">
    <source>
        <dbReference type="ARBA" id="ARBA00012493"/>
    </source>
</evidence>
<evidence type="ECO:0000256" key="8">
    <source>
        <dbReference type="PROSITE-ProRule" id="PRU00047"/>
    </source>
</evidence>
<reference evidence="12 13" key="1">
    <citation type="submission" date="2020-05" db="EMBL/GenBank/DDBJ databases">
        <title>Vigna angularis (adzuki bean) Var. LongXiaoDou No. 4 denovo assembly.</title>
        <authorList>
            <person name="Xiang H."/>
        </authorList>
    </citation>
    <scope>NUCLEOTIDE SEQUENCE [LARGE SCALE GENOMIC DNA]</scope>
    <source>
        <tissue evidence="12">Leaf</tissue>
    </source>
</reference>
<dbReference type="Pfam" id="PF17917">
    <property type="entry name" value="RT_RNaseH"/>
    <property type="match status" value="1"/>
</dbReference>
<comment type="caution">
    <text evidence="12">The sequence shown here is derived from an EMBL/GenBank/DDBJ whole genome shotgun (WGS) entry which is preliminary data.</text>
</comment>
<dbReference type="SUPFAM" id="SSF57756">
    <property type="entry name" value="Retrovirus zinc finger-like domains"/>
    <property type="match status" value="1"/>
</dbReference>
<dbReference type="InterPro" id="IPR050951">
    <property type="entry name" value="Retrovirus_Pol_polyprotein"/>
</dbReference>
<keyword evidence="5" id="KW-0255">Endonuclease</keyword>
<dbReference type="InterPro" id="IPR001878">
    <property type="entry name" value="Znf_CCHC"/>
</dbReference>
<feature type="domain" description="CCHC-type" evidence="10">
    <location>
        <begin position="338"/>
        <end position="353"/>
    </location>
</feature>
<dbReference type="CDD" id="cd00303">
    <property type="entry name" value="retropepsin_like"/>
    <property type="match status" value="1"/>
</dbReference>
<evidence type="ECO:0000256" key="7">
    <source>
        <dbReference type="ARBA" id="ARBA00022918"/>
    </source>
</evidence>
<organism evidence="12 13">
    <name type="scientific">Phaseolus angularis</name>
    <name type="common">Azuki bean</name>
    <name type="synonym">Vigna angularis</name>
    <dbReference type="NCBI Taxonomy" id="3914"/>
    <lineage>
        <taxon>Eukaryota</taxon>
        <taxon>Viridiplantae</taxon>
        <taxon>Streptophyta</taxon>
        <taxon>Embryophyta</taxon>
        <taxon>Tracheophyta</taxon>
        <taxon>Spermatophyta</taxon>
        <taxon>Magnoliopsida</taxon>
        <taxon>eudicotyledons</taxon>
        <taxon>Gunneridae</taxon>
        <taxon>Pentapetalae</taxon>
        <taxon>rosids</taxon>
        <taxon>fabids</taxon>
        <taxon>Fabales</taxon>
        <taxon>Fabaceae</taxon>
        <taxon>Papilionoideae</taxon>
        <taxon>50 kb inversion clade</taxon>
        <taxon>NPAAA clade</taxon>
        <taxon>indigoferoid/millettioid clade</taxon>
        <taxon>Phaseoleae</taxon>
        <taxon>Vigna</taxon>
    </lineage>
</organism>
<evidence type="ECO:0000256" key="5">
    <source>
        <dbReference type="ARBA" id="ARBA00022759"/>
    </source>
</evidence>
<dbReference type="CDD" id="cd01647">
    <property type="entry name" value="RT_LTR"/>
    <property type="match status" value="1"/>
</dbReference>
<gene>
    <name evidence="12" type="ORF">HKW66_Vig0023260</name>
</gene>
<dbReference type="Gene3D" id="3.30.70.270">
    <property type="match status" value="2"/>
</dbReference>
<evidence type="ECO:0000256" key="4">
    <source>
        <dbReference type="ARBA" id="ARBA00022722"/>
    </source>
</evidence>
<dbReference type="GO" id="GO:0004519">
    <property type="term" value="F:endonuclease activity"/>
    <property type="evidence" value="ECO:0007669"/>
    <property type="project" value="UniProtKB-KW"/>
</dbReference>
<dbReference type="GO" id="GO:0008270">
    <property type="term" value="F:zinc ion binding"/>
    <property type="evidence" value="ECO:0007669"/>
    <property type="project" value="UniProtKB-KW"/>
</dbReference>
<dbReference type="InterPro" id="IPR043502">
    <property type="entry name" value="DNA/RNA_pol_sf"/>
</dbReference>
<keyword evidence="2" id="KW-0808">Transferase</keyword>
<feature type="domain" description="Reverse transcriptase" evidence="11">
    <location>
        <begin position="605"/>
        <end position="784"/>
    </location>
</feature>
<protein>
    <recommendedName>
        <fullName evidence="1">RNA-directed DNA polymerase</fullName>
        <ecNumber evidence="1">2.7.7.49</ecNumber>
    </recommendedName>
</protein>
<dbReference type="EC" id="2.7.7.49" evidence="1"/>
<dbReference type="InterPro" id="IPR000477">
    <property type="entry name" value="RT_dom"/>
</dbReference>
<dbReference type="CDD" id="cd09274">
    <property type="entry name" value="RNase_HI_RT_Ty3"/>
    <property type="match status" value="1"/>
</dbReference>
<keyword evidence="4" id="KW-0540">Nuclease</keyword>
<dbReference type="AlphaFoldDB" id="A0A8T0L6D0"/>
<dbReference type="SUPFAM" id="SSF56672">
    <property type="entry name" value="DNA/RNA polymerases"/>
    <property type="match status" value="1"/>
</dbReference>
<dbReference type="FunFam" id="3.30.70.270:FF:000020">
    <property type="entry name" value="Transposon Tf2-6 polyprotein-like Protein"/>
    <property type="match status" value="1"/>
</dbReference>
<name>A0A8T0L6D0_PHAAN</name>
<keyword evidence="6" id="KW-0378">Hydrolase</keyword>
<dbReference type="Pfam" id="PF00078">
    <property type="entry name" value="RVT_1"/>
    <property type="match status" value="1"/>
</dbReference>
<sequence>MARRSPPPPPPSPSPAQSDVSNLVRVMESFVVAMQQQNASLIQQNTVALQQLEAARVSAEAHQRQFVELINGGARAPADPFYIPPTPIQEWSLENFLQHHPAKFCGNTSADEADQWFRDMERIFNAKNCPDDNRLAYTEYLLSGEASHWWTSTRTLLERSGKPITWNLFQNKFYAEYFPDSVRYTKEVEFLQLVQRGMTVTEYADKFKHLSRFHTLDMDEEWQCRKFENGLRGDIKLLVKGLCIKEFPTLVERAKVLEKTKNEMQFQQRSPQRIGGPSGSKFRHGDKRKPYSKPPFQGLKGPSFHQSGQAGQPGVVKCFNCGGPHYRSVCPQLVGHMKCNACGKEGHFARNCPTSGRPRVQQPTSQSQQTADVKPQAVGRVYAMTGAEAIGPGNLIIGNCLLFGKACCVLFDSGATHSFVSDVCVRKLGLPVSELQYDLIVSTPASGLVKTSLACTRCPVVVEGRQFKVNLICLPLQGLEVILGMDWLTSNHILLDCGAKKLLFPQEEESKILSSRNLLREVQEGSCCFLVLTHMEINQSGRSIDHSVVSDFMDVFPEEVPGLPPQREIEFSIDLVPGTGPVSIAPYRMAPAELVELKKQIEDLLEKQFIRPSVSPWGAPVLLVKKKDGSSRLCVDYRQLNKLTIKNKYPLPRIDDLMDQLYGAKVFSKIDLRSGYHQILVKAEDVQKTAFRSRYGHYEYVVMPFGVTNAPAVFMDYMNRIFRPFLDKFVVVFIDDILIYSKTREEHVDHLRSVLEVLRNKKLYAKLSKCEFWMKEVQFLGHVISAGGISMDPSKVEVVLQWERPKSVTEIRSFVGLAGYYRRFIEGFSKIVSPLTQLTRKDRPFAWTDRCEASFQELKQRLTSAPVLVIPDPRRSFEVYCDASYQGLGCVLLQEKKAVAYASRQLKNHEKNYPTHDLELAAVVFALKIWRHYLYGAQFQVFSDHKSLKYLFDQKELNMRQRRWMEFLKDYEFELLYHPGKANVVADALSRKTVHVSTMMVKELELIEKFRNMKLYVKLKSDFISCNNLVISSDLLSLQ</sequence>
<dbReference type="Gene3D" id="3.10.10.10">
    <property type="entry name" value="HIV Type 1 Reverse Transcriptase, subunit A, domain 1"/>
    <property type="match status" value="1"/>
</dbReference>
<evidence type="ECO:0000256" key="3">
    <source>
        <dbReference type="ARBA" id="ARBA00022695"/>
    </source>
</evidence>
<evidence type="ECO:0000313" key="12">
    <source>
        <dbReference type="EMBL" id="KAG2407504.1"/>
    </source>
</evidence>
<dbReference type="InterPro" id="IPR005162">
    <property type="entry name" value="Retrotrans_gag_dom"/>
</dbReference>
<dbReference type="InterPro" id="IPR036875">
    <property type="entry name" value="Znf_CCHC_sf"/>
</dbReference>